<keyword evidence="6" id="KW-0269">Exonuclease</keyword>
<dbReference type="GO" id="GO:0005829">
    <property type="term" value="C:cytosol"/>
    <property type="evidence" value="ECO:0007669"/>
    <property type="project" value="TreeGrafter"/>
</dbReference>
<dbReference type="RefSeq" id="WP_254091470.1">
    <property type="nucleotide sequence ID" value="NZ_JAHESC010000024.1"/>
</dbReference>
<evidence type="ECO:0000313" key="18">
    <source>
        <dbReference type="EMBL" id="MBT1688243.1"/>
    </source>
</evidence>
<evidence type="ECO:0000256" key="7">
    <source>
        <dbReference type="ARBA" id="ARBA00022840"/>
    </source>
</evidence>
<name>A0AAP2DA43_9BACT</name>
<evidence type="ECO:0000256" key="14">
    <source>
        <dbReference type="PROSITE-ProRule" id="PRU00560"/>
    </source>
</evidence>
<dbReference type="EMBL" id="JAHESC010000024">
    <property type="protein sequence ID" value="MBT1688243.1"/>
    <property type="molecule type" value="Genomic_DNA"/>
</dbReference>
<evidence type="ECO:0000256" key="5">
    <source>
        <dbReference type="ARBA" id="ARBA00022806"/>
    </source>
</evidence>
<organism evidence="18 19">
    <name type="scientific">Dawidia soli</name>
    <dbReference type="NCBI Taxonomy" id="2782352"/>
    <lineage>
        <taxon>Bacteria</taxon>
        <taxon>Pseudomonadati</taxon>
        <taxon>Bacteroidota</taxon>
        <taxon>Cytophagia</taxon>
        <taxon>Cytophagales</taxon>
        <taxon>Chryseotaleaceae</taxon>
        <taxon>Dawidia</taxon>
    </lineage>
</organism>
<comment type="catalytic activity">
    <reaction evidence="11">
        <text>Couples ATP hydrolysis with the unwinding of duplex DNA by translocating in the 3'-5' direction.</text>
        <dbReference type="EC" id="5.6.2.4"/>
    </reaction>
</comment>
<dbReference type="Pfam" id="PF00580">
    <property type="entry name" value="UvrD-helicase"/>
    <property type="match status" value="1"/>
</dbReference>
<feature type="binding site" evidence="14">
    <location>
        <begin position="11"/>
        <end position="18"/>
    </location>
    <ligand>
        <name>ATP</name>
        <dbReference type="ChEBI" id="CHEBI:30616"/>
    </ligand>
</feature>
<accession>A0AAP2DA43</accession>
<evidence type="ECO:0000256" key="12">
    <source>
        <dbReference type="ARBA" id="ARBA00034808"/>
    </source>
</evidence>
<proteinExistence type="predicted"/>
<reference evidence="18 19" key="1">
    <citation type="submission" date="2021-05" db="EMBL/GenBank/DDBJ databases">
        <title>A Polyphasic approach of four new species of the genus Ohtaekwangia: Ohtaekwangia histidinii sp. nov., Ohtaekwangia cretensis sp. nov., Ohtaekwangia indiensis sp. nov., Ohtaekwangia reichenbachii sp. nov. from diverse environment.</title>
        <authorList>
            <person name="Octaviana S."/>
        </authorList>
    </citation>
    <scope>NUCLEOTIDE SEQUENCE [LARGE SCALE GENOMIC DNA]</scope>
    <source>
        <strain evidence="18 19">PWU37</strain>
    </source>
</reference>
<dbReference type="EC" id="5.6.2.4" evidence="12"/>
<dbReference type="InterPro" id="IPR027417">
    <property type="entry name" value="P-loop_NTPase"/>
</dbReference>
<dbReference type="GO" id="GO:0004527">
    <property type="term" value="F:exonuclease activity"/>
    <property type="evidence" value="ECO:0007669"/>
    <property type="project" value="UniProtKB-KW"/>
</dbReference>
<dbReference type="GO" id="GO:0003677">
    <property type="term" value="F:DNA binding"/>
    <property type="evidence" value="ECO:0007669"/>
    <property type="project" value="UniProtKB-KW"/>
</dbReference>
<dbReference type="GO" id="GO:0005524">
    <property type="term" value="F:ATP binding"/>
    <property type="evidence" value="ECO:0007669"/>
    <property type="project" value="UniProtKB-UniRule"/>
</dbReference>
<evidence type="ECO:0000256" key="1">
    <source>
        <dbReference type="ARBA" id="ARBA00022722"/>
    </source>
</evidence>
<dbReference type="GO" id="GO:0043138">
    <property type="term" value="F:3'-5' DNA helicase activity"/>
    <property type="evidence" value="ECO:0007669"/>
    <property type="project" value="UniProtKB-EC"/>
</dbReference>
<comment type="catalytic activity">
    <reaction evidence="13">
        <text>ATP + H2O = ADP + phosphate + H(+)</text>
        <dbReference type="Rhea" id="RHEA:13065"/>
        <dbReference type="ChEBI" id="CHEBI:15377"/>
        <dbReference type="ChEBI" id="CHEBI:15378"/>
        <dbReference type="ChEBI" id="CHEBI:30616"/>
        <dbReference type="ChEBI" id="CHEBI:43474"/>
        <dbReference type="ChEBI" id="CHEBI:456216"/>
        <dbReference type="EC" id="5.6.2.4"/>
    </reaction>
</comment>
<dbReference type="GO" id="GO:0000725">
    <property type="term" value="P:recombinational repair"/>
    <property type="evidence" value="ECO:0007669"/>
    <property type="project" value="TreeGrafter"/>
</dbReference>
<evidence type="ECO:0000259" key="16">
    <source>
        <dbReference type="PROSITE" id="PS51198"/>
    </source>
</evidence>
<evidence type="ECO:0000256" key="6">
    <source>
        <dbReference type="ARBA" id="ARBA00022839"/>
    </source>
</evidence>
<dbReference type="Gene3D" id="1.10.3170.10">
    <property type="entry name" value="Recbcd, chain B, domain 2"/>
    <property type="match status" value="1"/>
</dbReference>
<keyword evidence="8" id="KW-0238">DNA-binding</keyword>
<evidence type="ECO:0000313" key="19">
    <source>
        <dbReference type="Proteomes" id="UP001319180"/>
    </source>
</evidence>
<dbReference type="InterPro" id="IPR011604">
    <property type="entry name" value="PDDEXK-like_dom_sf"/>
</dbReference>
<dbReference type="Proteomes" id="UP001319180">
    <property type="component" value="Unassembled WGS sequence"/>
</dbReference>
<keyword evidence="19" id="KW-1185">Reference proteome</keyword>
<dbReference type="PANTHER" id="PTHR11070">
    <property type="entry name" value="UVRD / RECB / PCRA DNA HELICASE FAMILY MEMBER"/>
    <property type="match status" value="1"/>
</dbReference>
<dbReference type="InterPro" id="IPR014016">
    <property type="entry name" value="UvrD-like_ATP-bd"/>
</dbReference>
<keyword evidence="3" id="KW-0227">DNA damage</keyword>
<keyword evidence="1" id="KW-0540">Nuclease</keyword>
<protein>
    <recommendedName>
        <fullName evidence="12">DNA 3'-5' helicase</fullName>
        <ecNumber evidence="12">5.6.2.4</ecNumber>
    </recommendedName>
</protein>
<dbReference type="Pfam" id="PF13361">
    <property type="entry name" value="UvrD_C"/>
    <property type="match status" value="1"/>
</dbReference>
<feature type="domain" description="UvrD-like helicase C-terminal" evidence="17">
    <location>
        <begin position="497"/>
        <end position="755"/>
    </location>
</feature>
<keyword evidence="9" id="KW-0234">DNA repair</keyword>
<keyword evidence="15" id="KW-0175">Coiled coil</keyword>
<comment type="caution">
    <text evidence="18">The sequence shown here is derived from an EMBL/GenBank/DDBJ whole genome shotgun (WGS) entry which is preliminary data.</text>
</comment>
<evidence type="ECO:0000256" key="4">
    <source>
        <dbReference type="ARBA" id="ARBA00022801"/>
    </source>
</evidence>
<dbReference type="PROSITE" id="PS51198">
    <property type="entry name" value="UVRD_HELICASE_ATP_BIND"/>
    <property type="match status" value="1"/>
</dbReference>
<evidence type="ECO:0000256" key="2">
    <source>
        <dbReference type="ARBA" id="ARBA00022741"/>
    </source>
</evidence>
<evidence type="ECO:0000256" key="15">
    <source>
        <dbReference type="SAM" id="Coils"/>
    </source>
</evidence>
<keyword evidence="5 14" id="KW-0347">Helicase</keyword>
<dbReference type="SUPFAM" id="SSF52540">
    <property type="entry name" value="P-loop containing nucleoside triphosphate hydrolases"/>
    <property type="match status" value="1"/>
</dbReference>
<keyword evidence="4 14" id="KW-0378">Hydrolase</keyword>
<dbReference type="PANTHER" id="PTHR11070:SF67">
    <property type="entry name" value="DNA 3'-5' HELICASE"/>
    <property type="match status" value="1"/>
</dbReference>
<evidence type="ECO:0000256" key="8">
    <source>
        <dbReference type="ARBA" id="ARBA00023125"/>
    </source>
</evidence>
<evidence type="ECO:0000256" key="13">
    <source>
        <dbReference type="ARBA" id="ARBA00048988"/>
    </source>
</evidence>
<evidence type="ECO:0000259" key="17">
    <source>
        <dbReference type="PROSITE" id="PS51217"/>
    </source>
</evidence>
<keyword evidence="10" id="KW-0413">Isomerase</keyword>
<dbReference type="PROSITE" id="PS51217">
    <property type="entry name" value="UVRD_HELICASE_CTER"/>
    <property type="match status" value="1"/>
</dbReference>
<evidence type="ECO:0000256" key="9">
    <source>
        <dbReference type="ARBA" id="ARBA00023204"/>
    </source>
</evidence>
<dbReference type="Gene3D" id="3.90.320.10">
    <property type="match status" value="1"/>
</dbReference>
<evidence type="ECO:0000256" key="11">
    <source>
        <dbReference type="ARBA" id="ARBA00034617"/>
    </source>
</evidence>
<dbReference type="Pfam" id="PF01930">
    <property type="entry name" value="Cas_Cas4"/>
    <property type="match status" value="1"/>
</dbReference>
<evidence type="ECO:0000256" key="10">
    <source>
        <dbReference type="ARBA" id="ARBA00023235"/>
    </source>
</evidence>
<dbReference type="AlphaFoldDB" id="A0AAP2DA43"/>
<dbReference type="InterPro" id="IPR014017">
    <property type="entry name" value="DNA_helicase_UvrD-like_C"/>
</dbReference>
<keyword evidence="2 14" id="KW-0547">Nucleotide-binding</keyword>
<dbReference type="InterPro" id="IPR022765">
    <property type="entry name" value="Dna2/Cas4_DUF83"/>
</dbReference>
<sequence>MTDKTFHIYRSSAGSGKTRTLAKEYLKLALRFPEYFRYILAMTFTNKSTQEMKDRIIRYLDDFGHDRSQDLAAEIRQEIAADGKTFTDSEFRDRSRQVLSLILHQYSQFAVSTIDAFFQRVIRAFTRETGLLGNFRLEVDNDLVLEEVIDRVLDKLTDDDELRGWVLEFSLERLEEGRDWDIRSALLEFSREIFREEFKTIEEEVLQATEDKRFFKDLKQSLQKEVKQFEQHVLGEARALLQEFQSLQLVVADFKWGASGSVYTYIAGLEAEIKPPGSRVRDALLSSAAWPAPKSASKDVITARAEQVWMPRLQALVEHIEQESVAYFSAEQVLRNLHAFGLLSDISKTLREYLRENNVMLLSDAPQFLQGVMQGQDTSFVYEKVGSFFRHFLVDEFQDTSGLQWSNVLPLVRNGIAQNYRSLLVGDIKQSIYRWRGGDLSILQERAREDVGVLVTDIYQLDTNYRSATNIVEVNNALFDASAAIVSRETGTAFPQQAYIDAAQKIFRQHPGYVNIRFFRPEEKGPDEEAGGRFDFQSVSLEQLPRLVEDLQGRGIALRDIAFLVRDNSEGQAIAQHFMQYRASSQAKSTCKYDVVSNESLRLDQATCVLVLINALRLLDNPKNQIARAQLAFEYQKLWPTQAFPNHHRLFSESKTKAFATQVPAAFAQQQDVLAALPLVELVETLIHIFNLGKLPTEIAYLQGFQDVILEFAEREKNDLASFLEWWNENKWKKSIQVAGGVDAAQIITIHKSKGLQFAYVIIPFLDWELNHPPMKSPILWCRSDDAAFRGAGYFPLKYSSKLENTVFKEYYTEERKRIYLDNLNLLYVAFTRAEEGLIVHAPLTKSSNLTNVGRLTKLAIEQSEYLSGLWTEETLTLQVGAITPPPSTNVTPEGGVMLRSYPVSPWRERLAVRTDGKEFFEETEKRRKINYGIFLHTLMSRVRTAADIPLVTDQALREGLLAKEELAPVAESMRWIVSSPVLQPAFAVDAILKTEAALIMPDGSERRIDRVTLQDNRAFVVDYKTGKPKEDDRRQVQEYLRILQAMGVEDTRGFLVYVHEKRCEEVHA</sequence>
<dbReference type="InterPro" id="IPR000212">
    <property type="entry name" value="DNA_helicase_UvrD/REP"/>
</dbReference>
<keyword evidence="7 14" id="KW-0067">ATP-binding</keyword>
<gene>
    <name evidence="18" type="ORF">KK078_16855</name>
</gene>
<dbReference type="Gene3D" id="3.40.50.300">
    <property type="entry name" value="P-loop containing nucleotide triphosphate hydrolases"/>
    <property type="match status" value="3"/>
</dbReference>
<feature type="coiled-coil region" evidence="15">
    <location>
        <begin position="191"/>
        <end position="232"/>
    </location>
</feature>
<feature type="domain" description="UvrD-like helicase ATP-binding" evidence="16">
    <location>
        <begin position="1"/>
        <end position="468"/>
    </location>
</feature>
<evidence type="ECO:0000256" key="3">
    <source>
        <dbReference type="ARBA" id="ARBA00022763"/>
    </source>
</evidence>